<evidence type="ECO:0000259" key="3">
    <source>
        <dbReference type="Pfam" id="PF00582"/>
    </source>
</evidence>
<gene>
    <name evidence="4" type="ORF">NUH88_18950</name>
</gene>
<dbReference type="AlphaFoldDB" id="A0A9J7APC2"/>
<protein>
    <recommendedName>
        <fullName evidence="2">Universal stress protein</fullName>
    </recommendedName>
</protein>
<dbReference type="Pfam" id="PF00582">
    <property type="entry name" value="Usp"/>
    <property type="match status" value="1"/>
</dbReference>
<sequence>MFEHILLTVDLDDENSWNKALPLAVSNAKTHGASLSVMTVLPDFGMSLVGQYFPKDHVEKVMAEANKRLHDLVSANVPSDQPVQHIVRQGTVYEMVLETAKDISADLIVIASHRPELKDYLLGPNAARVVRHADCSVLVVR</sequence>
<dbReference type="InterPro" id="IPR014729">
    <property type="entry name" value="Rossmann-like_a/b/a_fold"/>
</dbReference>
<reference evidence="4" key="1">
    <citation type="submission" date="2022-08" db="EMBL/GenBank/DDBJ databases">
        <title>Nisaea acidiphila sp. nov., isolated from a marine algal debris and emended description of the genus Nisaea Urios et al. 2008.</title>
        <authorList>
            <person name="Kwon K."/>
        </authorList>
    </citation>
    <scope>NUCLEOTIDE SEQUENCE</scope>
    <source>
        <strain evidence="4">MEBiC11861</strain>
    </source>
</reference>
<evidence type="ECO:0000256" key="2">
    <source>
        <dbReference type="PIRNR" id="PIRNR006276"/>
    </source>
</evidence>
<dbReference type="InterPro" id="IPR006016">
    <property type="entry name" value="UspA"/>
</dbReference>
<proteinExistence type="inferred from homology"/>
<organism evidence="4 5">
    <name type="scientific">Nisaea acidiphila</name>
    <dbReference type="NCBI Taxonomy" id="1862145"/>
    <lineage>
        <taxon>Bacteria</taxon>
        <taxon>Pseudomonadati</taxon>
        <taxon>Pseudomonadota</taxon>
        <taxon>Alphaproteobacteria</taxon>
        <taxon>Rhodospirillales</taxon>
        <taxon>Thalassobaculaceae</taxon>
        <taxon>Nisaea</taxon>
    </lineage>
</organism>
<feature type="domain" description="UspA" evidence="3">
    <location>
        <begin position="1"/>
        <end position="141"/>
    </location>
</feature>
<dbReference type="CDD" id="cd00293">
    <property type="entry name" value="USP-like"/>
    <property type="match status" value="1"/>
</dbReference>
<evidence type="ECO:0000313" key="4">
    <source>
        <dbReference type="EMBL" id="UUX49467.1"/>
    </source>
</evidence>
<dbReference type="PANTHER" id="PTHR46268:SF6">
    <property type="entry name" value="UNIVERSAL STRESS PROTEIN UP12"/>
    <property type="match status" value="1"/>
</dbReference>
<accession>A0A9J7APC2</accession>
<dbReference type="EMBL" id="CP102480">
    <property type="protein sequence ID" value="UUX49467.1"/>
    <property type="molecule type" value="Genomic_DNA"/>
</dbReference>
<dbReference type="SUPFAM" id="SSF52402">
    <property type="entry name" value="Adenine nucleotide alpha hydrolases-like"/>
    <property type="match status" value="1"/>
</dbReference>
<dbReference type="PRINTS" id="PR01438">
    <property type="entry name" value="UNVRSLSTRESS"/>
</dbReference>
<dbReference type="Gene3D" id="3.40.50.620">
    <property type="entry name" value="HUPs"/>
    <property type="match status" value="1"/>
</dbReference>
<dbReference type="Proteomes" id="UP001060336">
    <property type="component" value="Chromosome"/>
</dbReference>
<evidence type="ECO:0000256" key="1">
    <source>
        <dbReference type="ARBA" id="ARBA00008791"/>
    </source>
</evidence>
<name>A0A9J7APC2_9PROT</name>
<dbReference type="KEGG" id="naci:NUH88_18950"/>
<comment type="subcellular location">
    <subcellularLocation>
        <location evidence="2">Cytoplasm</location>
    </subcellularLocation>
</comment>
<dbReference type="RefSeq" id="WP_257768142.1">
    <property type="nucleotide sequence ID" value="NZ_CP102480.1"/>
</dbReference>
<comment type="similarity">
    <text evidence="1 2">Belongs to the universal stress protein A family.</text>
</comment>
<dbReference type="PANTHER" id="PTHR46268">
    <property type="entry name" value="STRESS RESPONSE PROTEIN NHAX"/>
    <property type="match status" value="1"/>
</dbReference>
<dbReference type="PIRSF" id="PIRSF006276">
    <property type="entry name" value="UspA"/>
    <property type="match status" value="1"/>
</dbReference>
<dbReference type="GO" id="GO:0005737">
    <property type="term" value="C:cytoplasm"/>
    <property type="evidence" value="ECO:0007669"/>
    <property type="project" value="UniProtKB-SubCell"/>
</dbReference>
<evidence type="ECO:0000313" key="5">
    <source>
        <dbReference type="Proteomes" id="UP001060336"/>
    </source>
</evidence>
<dbReference type="InterPro" id="IPR006015">
    <property type="entry name" value="Universal_stress_UspA"/>
</dbReference>
<keyword evidence="2" id="KW-0963">Cytoplasm</keyword>
<keyword evidence="5" id="KW-1185">Reference proteome</keyword>